<proteinExistence type="predicted"/>
<organism evidence="1 2">
    <name type="scientific">Tanacetum coccineum</name>
    <dbReference type="NCBI Taxonomy" id="301880"/>
    <lineage>
        <taxon>Eukaryota</taxon>
        <taxon>Viridiplantae</taxon>
        <taxon>Streptophyta</taxon>
        <taxon>Embryophyta</taxon>
        <taxon>Tracheophyta</taxon>
        <taxon>Spermatophyta</taxon>
        <taxon>Magnoliopsida</taxon>
        <taxon>eudicotyledons</taxon>
        <taxon>Gunneridae</taxon>
        <taxon>Pentapetalae</taxon>
        <taxon>asterids</taxon>
        <taxon>campanulids</taxon>
        <taxon>Asterales</taxon>
        <taxon>Asteraceae</taxon>
        <taxon>Asteroideae</taxon>
        <taxon>Anthemideae</taxon>
        <taxon>Anthemidinae</taxon>
        <taxon>Tanacetum</taxon>
    </lineage>
</organism>
<gene>
    <name evidence="1" type="ORF">Tco_1122274</name>
</gene>
<dbReference type="InterPro" id="IPR039537">
    <property type="entry name" value="Retrotran_Ty1/copia-like"/>
</dbReference>
<dbReference type="InterPro" id="IPR012337">
    <property type="entry name" value="RNaseH-like_sf"/>
</dbReference>
<comment type="caution">
    <text evidence="1">The sequence shown here is derived from an EMBL/GenBank/DDBJ whole genome shotgun (WGS) entry which is preliminary data.</text>
</comment>
<dbReference type="Proteomes" id="UP001151760">
    <property type="component" value="Unassembled WGS sequence"/>
</dbReference>
<keyword evidence="2" id="KW-1185">Reference proteome</keyword>
<dbReference type="InterPro" id="IPR036397">
    <property type="entry name" value="RNaseH_sf"/>
</dbReference>
<sequence>MLKTVPEIPQQNGVAERMNRTLNERSKSMRLYAGLPKMFWVDSVTTEAYVINRGPSVPLGFRILEEEWKGDVRLS</sequence>
<name>A0ABQ5J052_9ASTR</name>
<evidence type="ECO:0000313" key="2">
    <source>
        <dbReference type="Proteomes" id="UP001151760"/>
    </source>
</evidence>
<evidence type="ECO:0000313" key="1">
    <source>
        <dbReference type="EMBL" id="GJU05844.1"/>
    </source>
</evidence>
<reference evidence="1" key="1">
    <citation type="journal article" date="2022" name="Int. J. Mol. Sci.">
        <title>Draft Genome of Tanacetum Coccineum: Genomic Comparison of Closely Related Tanacetum-Family Plants.</title>
        <authorList>
            <person name="Yamashiro T."/>
            <person name="Shiraishi A."/>
            <person name="Nakayama K."/>
            <person name="Satake H."/>
        </authorList>
    </citation>
    <scope>NUCLEOTIDE SEQUENCE</scope>
</reference>
<dbReference type="SUPFAM" id="SSF53098">
    <property type="entry name" value="Ribonuclease H-like"/>
    <property type="match status" value="1"/>
</dbReference>
<protein>
    <submittedName>
        <fullName evidence="1">Retrovirus-related pol polyprotein from transposon TNT 1-94</fullName>
    </submittedName>
</protein>
<accession>A0ABQ5J052</accession>
<dbReference type="PANTHER" id="PTHR42648:SF28">
    <property type="entry name" value="TRANSPOSON-ENCODED PROTEIN WITH RIBONUCLEASE H-LIKE AND RETROVIRUS ZINC FINGER-LIKE DOMAINS"/>
    <property type="match status" value="1"/>
</dbReference>
<dbReference type="PANTHER" id="PTHR42648">
    <property type="entry name" value="TRANSPOSASE, PUTATIVE-RELATED"/>
    <property type="match status" value="1"/>
</dbReference>
<reference evidence="1" key="2">
    <citation type="submission" date="2022-01" db="EMBL/GenBank/DDBJ databases">
        <authorList>
            <person name="Yamashiro T."/>
            <person name="Shiraishi A."/>
            <person name="Satake H."/>
            <person name="Nakayama K."/>
        </authorList>
    </citation>
    <scope>NUCLEOTIDE SEQUENCE</scope>
</reference>
<dbReference type="Gene3D" id="3.30.420.10">
    <property type="entry name" value="Ribonuclease H-like superfamily/Ribonuclease H"/>
    <property type="match status" value="1"/>
</dbReference>
<dbReference type="EMBL" id="BQNB010021383">
    <property type="protein sequence ID" value="GJU05844.1"/>
    <property type="molecule type" value="Genomic_DNA"/>
</dbReference>